<evidence type="ECO:0000313" key="3">
    <source>
        <dbReference type="Proteomes" id="UP000645828"/>
    </source>
</evidence>
<sequence>MKPPGSVAPGPTPLTAGWPQESHRAAPKAAVPAAPPEEAAGCSRTGLRGERTQHSYSHMQPWGPWSGQHDVRNAGFLGCAFQKSRWRLLALSFLPAAVSGENTAPSSGGLPVPGRARVAAPKDRFSGRWVPKGDAARKSQGWAQFCDRRPFLGILKTEAQRGGGGKGGAEPRAGPRLPRLAPGVSARTRRGPRSLAARRRAASASERLEAPTPRSRAGRCGTEAARRLPRTESRGRCLPSPSPTRSFGGAQTGLTRTEPEEPGAGTGRTQPGRGLPRRPEEPAGPGAWSVWGSRRLLERVGGAVGGSPEHAAGTEVSWSRDGPQPGSLWTTPLKIQESEQEQHCSPPSRIRRSAGEANPQSGAGVSSKLSPCSMPSITPSAHSDPVSFNVSDCLRLTFMCRSRIGHPLC</sequence>
<name>A0A811ZQR8_NYCPR</name>
<feature type="region of interest" description="Disordered" evidence="1">
    <location>
        <begin position="302"/>
        <end position="384"/>
    </location>
</feature>
<feature type="compositionally biased region" description="Low complexity" evidence="1">
    <location>
        <begin position="27"/>
        <end position="40"/>
    </location>
</feature>
<feature type="compositionally biased region" description="Basic residues" evidence="1">
    <location>
        <begin position="187"/>
        <end position="201"/>
    </location>
</feature>
<protein>
    <submittedName>
        <fullName evidence="2">(raccoon dog) hypothetical protein</fullName>
    </submittedName>
</protein>
<accession>A0A811ZQR8</accession>
<proteinExistence type="predicted"/>
<feature type="region of interest" description="Disordered" evidence="1">
    <location>
        <begin position="1"/>
        <end position="44"/>
    </location>
</feature>
<dbReference type="EMBL" id="CAJHUB010000771">
    <property type="protein sequence ID" value="CAD7691005.1"/>
    <property type="molecule type" value="Genomic_DNA"/>
</dbReference>
<dbReference type="Proteomes" id="UP000645828">
    <property type="component" value="Unassembled WGS sequence"/>
</dbReference>
<comment type="caution">
    <text evidence="2">The sequence shown here is derived from an EMBL/GenBank/DDBJ whole genome shotgun (WGS) entry which is preliminary data.</text>
</comment>
<reference evidence="2" key="1">
    <citation type="submission" date="2020-12" db="EMBL/GenBank/DDBJ databases">
        <authorList>
            <consortium name="Molecular Ecology Group"/>
        </authorList>
    </citation>
    <scope>NUCLEOTIDE SEQUENCE</scope>
    <source>
        <strain evidence="2">TBG_1078</strain>
    </source>
</reference>
<gene>
    <name evidence="2" type="ORF">NYPRO_LOCUS23799</name>
</gene>
<evidence type="ECO:0000256" key="1">
    <source>
        <dbReference type="SAM" id="MobiDB-lite"/>
    </source>
</evidence>
<evidence type="ECO:0000313" key="2">
    <source>
        <dbReference type="EMBL" id="CAD7691005.1"/>
    </source>
</evidence>
<feature type="region of interest" description="Disordered" evidence="1">
    <location>
        <begin position="157"/>
        <end position="289"/>
    </location>
</feature>
<dbReference type="AlphaFoldDB" id="A0A811ZQR8"/>
<feature type="compositionally biased region" description="Polar residues" evidence="1">
    <location>
        <begin position="358"/>
        <end position="384"/>
    </location>
</feature>
<feature type="compositionally biased region" description="Low complexity" evidence="1">
    <location>
        <begin position="170"/>
        <end position="183"/>
    </location>
</feature>
<feature type="compositionally biased region" description="Basic and acidic residues" evidence="1">
    <location>
        <begin position="224"/>
        <end position="235"/>
    </location>
</feature>
<keyword evidence="3" id="KW-1185">Reference proteome</keyword>
<organism evidence="2 3">
    <name type="scientific">Nyctereutes procyonoides</name>
    <name type="common">Raccoon dog</name>
    <name type="synonym">Canis procyonoides</name>
    <dbReference type="NCBI Taxonomy" id="34880"/>
    <lineage>
        <taxon>Eukaryota</taxon>
        <taxon>Metazoa</taxon>
        <taxon>Chordata</taxon>
        <taxon>Craniata</taxon>
        <taxon>Vertebrata</taxon>
        <taxon>Euteleostomi</taxon>
        <taxon>Mammalia</taxon>
        <taxon>Eutheria</taxon>
        <taxon>Laurasiatheria</taxon>
        <taxon>Carnivora</taxon>
        <taxon>Caniformia</taxon>
        <taxon>Canidae</taxon>
        <taxon>Nyctereutes</taxon>
    </lineage>
</organism>